<dbReference type="Proteomes" id="UP000027195">
    <property type="component" value="Unassembled WGS sequence"/>
</dbReference>
<feature type="region of interest" description="Disordered" evidence="1">
    <location>
        <begin position="421"/>
        <end position="447"/>
    </location>
</feature>
<dbReference type="InParanoid" id="A0A067MZL1"/>
<accession>A0A067MZL1</accession>
<dbReference type="STRING" id="930990.A0A067MZL1"/>
<reference evidence="3" key="1">
    <citation type="journal article" date="2014" name="Proc. Natl. Acad. Sci. U.S.A.">
        <title>Extensive sampling of basidiomycete genomes demonstrates inadequacy of the white-rot/brown-rot paradigm for wood decay fungi.</title>
        <authorList>
            <person name="Riley R."/>
            <person name="Salamov A.A."/>
            <person name="Brown D.W."/>
            <person name="Nagy L.G."/>
            <person name="Floudas D."/>
            <person name="Held B.W."/>
            <person name="Levasseur A."/>
            <person name="Lombard V."/>
            <person name="Morin E."/>
            <person name="Otillar R."/>
            <person name="Lindquist E.A."/>
            <person name="Sun H."/>
            <person name="LaButti K.M."/>
            <person name="Schmutz J."/>
            <person name="Jabbour D."/>
            <person name="Luo H."/>
            <person name="Baker S.E."/>
            <person name="Pisabarro A.G."/>
            <person name="Walton J.D."/>
            <person name="Blanchette R.A."/>
            <person name="Henrissat B."/>
            <person name="Martin F."/>
            <person name="Cullen D."/>
            <person name="Hibbett D.S."/>
            <person name="Grigoriev I.V."/>
        </authorList>
    </citation>
    <scope>NUCLEOTIDE SEQUENCE [LARGE SCALE GENOMIC DNA]</scope>
    <source>
        <strain evidence="3">FD-172 SS1</strain>
    </source>
</reference>
<name>A0A067MZL1_BOTB1</name>
<evidence type="ECO:0000256" key="1">
    <source>
        <dbReference type="SAM" id="MobiDB-lite"/>
    </source>
</evidence>
<organism evidence="2 3">
    <name type="scientific">Botryobasidium botryosum (strain FD-172 SS1)</name>
    <dbReference type="NCBI Taxonomy" id="930990"/>
    <lineage>
        <taxon>Eukaryota</taxon>
        <taxon>Fungi</taxon>
        <taxon>Dikarya</taxon>
        <taxon>Basidiomycota</taxon>
        <taxon>Agaricomycotina</taxon>
        <taxon>Agaricomycetes</taxon>
        <taxon>Cantharellales</taxon>
        <taxon>Botryobasidiaceae</taxon>
        <taxon>Botryobasidium</taxon>
    </lineage>
</organism>
<dbReference type="InterPro" id="IPR032675">
    <property type="entry name" value="LRR_dom_sf"/>
</dbReference>
<gene>
    <name evidence="2" type="ORF">BOTBODRAFT_186157</name>
</gene>
<keyword evidence="3" id="KW-1185">Reference proteome</keyword>
<dbReference type="EMBL" id="KL198025">
    <property type="protein sequence ID" value="KDQ16956.1"/>
    <property type="molecule type" value="Genomic_DNA"/>
</dbReference>
<evidence type="ECO:0000313" key="3">
    <source>
        <dbReference type="Proteomes" id="UP000027195"/>
    </source>
</evidence>
<dbReference type="SUPFAM" id="SSF52047">
    <property type="entry name" value="RNI-like"/>
    <property type="match status" value="1"/>
</dbReference>
<dbReference type="HOGENOM" id="CLU_612473_0_0_1"/>
<protein>
    <submittedName>
        <fullName evidence="2">Uncharacterized protein</fullName>
    </submittedName>
</protein>
<sequence>MDTRTISLSNHQIATSEYNIFISNGATEQEPTINKSVTRPEIQTKALLNRSMPIHRLPNEILTTVFELAMAHGSYPRPAPEKRPPFNVMLVSTLWRDIVISSPMLWTYIDMSNLPLVEMFISRSRQAALDIDFIGHRSKFYPDLPPIDAQVNAADNGYPREFFSLIEPLLPHLDRWRSLVTNRITAPDLHSCLLLPAPKLESFLMRSPRNHENEAPPYDGIPVFAGHTPRLRNLDLDGAYFPLRYSIYTELTSLKLSAIRYSEPVQQLLQNIQYCPRLEKISLSGVQFSSGADGQHDSTIYSTISLPHLKSIVMYSLCAGDVRHILTSIMAPHAFLWVSLSGADLPSILPHNPTLPDNFSIFLQIDTVRLILCRDDATPAGIVEGKASGVHAFRVTFPLVAVKYRFSAPILEPIPESIPGRVPPRKSSRIGPRDLTVTFRTRDSGGS</sequence>
<dbReference type="AlphaFoldDB" id="A0A067MZL1"/>
<evidence type="ECO:0000313" key="2">
    <source>
        <dbReference type="EMBL" id="KDQ16956.1"/>
    </source>
</evidence>
<dbReference type="OrthoDB" id="8048523at2759"/>
<proteinExistence type="predicted"/>
<dbReference type="Gene3D" id="3.80.10.10">
    <property type="entry name" value="Ribonuclease Inhibitor"/>
    <property type="match status" value="1"/>
</dbReference>